<dbReference type="RefSeq" id="WP_085638171.1">
    <property type="nucleotide sequence ID" value="NZ_NDXJ01000005.1"/>
</dbReference>
<gene>
    <name evidence="1" type="ORF">B9D04_04180</name>
</gene>
<protein>
    <submittedName>
        <fullName evidence="1">Uncharacterized protein</fullName>
    </submittedName>
</protein>
<dbReference type="EMBL" id="NDXJ01000005">
    <property type="protein sequence ID" value="OSP89723.1"/>
    <property type="molecule type" value="Genomic_DNA"/>
</dbReference>
<comment type="caution">
    <text evidence="1">The sequence shown here is derived from an EMBL/GenBank/DDBJ whole genome shotgun (WGS) entry which is preliminary data.</text>
</comment>
<dbReference type="Proteomes" id="UP000193588">
    <property type="component" value="Unassembled WGS sequence"/>
</dbReference>
<dbReference type="AlphaFoldDB" id="A0A1X4JM37"/>
<evidence type="ECO:0000313" key="2">
    <source>
        <dbReference type="Proteomes" id="UP000193588"/>
    </source>
</evidence>
<sequence>MIRSTKLVLFLSLVGLATLIGGGLVLHDGAVKARQADTLRMEEKVIKTKGSATAFQRTRPVYSAAETAIDKFMTGFLTFSDQKEFDARRDVVKSLVTEDVYNDKLLFKVDKYHKITQLTLQGTYVKSDVIPTKLVDNKLTATVYATQTLNFKDKQGKDAVKAFEITYDGQRGKLTSVKEDGTIDVNVDSSVF</sequence>
<evidence type="ECO:0000313" key="1">
    <source>
        <dbReference type="EMBL" id="OSP89723.1"/>
    </source>
</evidence>
<accession>A0A1X4JM37</accession>
<reference evidence="1 2" key="1">
    <citation type="submission" date="2017-04" db="EMBL/GenBank/DDBJ databases">
        <title>The genome sequence of Weissella cibaria isolated from wild Drosophila.</title>
        <authorList>
            <person name="Ricks N.J."/>
            <person name="Carroll C."/>
            <person name="Walters A."/>
            <person name="Newell P.D."/>
            <person name="Chaston J.M."/>
        </authorList>
    </citation>
    <scope>NUCLEOTIDE SEQUENCE [LARGE SCALE GENOMIC DNA]</scope>
    <source>
        <strain evidence="1 2">DmW_103</strain>
    </source>
</reference>
<proteinExistence type="predicted"/>
<organism evidence="1 2">
    <name type="scientific">Weissella cibaria</name>
    <dbReference type="NCBI Taxonomy" id="137591"/>
    <lineage>
        <taxon>Bacteria</taxon>
        <taxon>Bacillati</taxon>
        <taxon>Bacillota</taxon>
        <taxon>Bacilli</taxon>
        <taxon>Lactobacillales</taxon>
        <taxon>Lactobacillaceae</taxon>
        <taxon>Weissella</taxon>
    </lineage>
</organism>
<name>A0A1X4JM37_9LACO</name>